<evidence type="ECO:0000313" key="2">
    <source>
        <dbReference type="Proteomes" id="UP000518266"/>
    </source>
</evidence>
<keyword evidence="2" id="KW-1185">Reference proteome</keyword>
<dbReference type="Proteomes" id="UP000518266">
    <property type="component" value="Unassembled WGS sequence"/>
</dbReference>
<comment type="caution">
    <text evidence="1">The sequence shown here is derived from an EMBL/GenBank/DDBJ whole genome shotgun (WGS) entry which is preliminary data.</text>
</comment>
<dbReference type="EMBL" id="JAAKFY010000003">
    <property type="protein sequence ID" value="KAF3859053.1"/>
    <property type="molecule type" value="Genomic_DNA"/>
</dbReference>
<dbReference type="AlphaFoldDB" id="A0A7J5ZBU6"/>
<organism evidence="1 2">
    <name type="scientific">Dissostichus mawsoni</name>
    <name type="common">Antarctic cod</name>
    <dbReference type="NCBI Taxonomy" id="36200"/>
    <lineage>
        <taxon>Eukaryota</taxon>
        <taxon>Metazoa</taxon>
        <taxon>Chordata</taxon>
        <taxon>Craniata</taxon>
        <taxon>Vertebrata</taxon>
        <taxon>Euteleostomi</taxon>
        <taxon>Actinopterygii</taxon>
        <taxon>Neopterygii</taxon>
        <taxon>Teleostei</taxon>
        <taxon>Neoteleostei</taxon>
        <taxon>Acanthomorphata</taxon>
        <taxon>Eupercaria</taxon>
        <taxon>Perciformes</taxon>
        <taxon>Notothenioidei</taxon>
        <taxon>Nototheniidae</taxon>
        <taxon>Dissostichus</taxon>
    </lineage>
</organism>
<accession>A0A7J5ZBU6</accession>
<sequence>MASLSFVNKYVNCLFLLQGQSVNALMTSQLLLGSIFLWSPSTYCTAEFYHFVQRKDFYHLVIFRQHPNAMSNS</sequence>
<name>A0A7J5ZBU6_DISMA</name>
<proteinExistence type="predicted"/>
<protein>
    <submittedName>
        <fullName evidence="1">Uncharacterized protein</fullName>
    </submittedName>
</protein>
<reference evidence="1 2" key="1">
    <citation type="submission" date="2020-03" db="EMBL/GenBank/DDBJ databases">
        <title>Dissostichus mawsoni Genome sequencing and assembly.</title>
        <authorList>
            <person name="Park H."/>
        </authorList>
    </citation>
    <scope>NUCLEOTIDE SEQUENCE [LARGE SCALE GENOMIC DNA]</scope>
    <source>
        <strain evidence="1">DM0001</strain>
        <tissue evidence="1">Muscle</tissue>
    </source>
</reference>
<gene>
    <name evidence="1" type="ORF">F7725_021452</name>
</gene>
<evidence type="ECO:0000313" key="1">
    <source>
        <dbReference type="EMBL" id="KAF3859053.1"/>
    </source>
</evidence>